<organism evidence="1 2">
    <name type="scientific">Pantoea nemavictus</name>
    <dbReference type="NCBI Taxonomy" id="2726955"/>
    <lineage>
        <taxon>Bacteria</taxon>
        <taxon>Pseudomonadati</taxon>
        <taxon>Pseudomonadota</taxon>
        <taxon>Gammaproteobacteria</taxon>
        <taxon>Enterobacterales</taxon>
        <taxon>Erwiniaceae</taxon>
        <taxon>Pantoea</taxon>
    </lineage>
</organism>
<dbReference type="EMBL" id="JBBGZW010000002">
    <property type="protein sequence ID" value="MEJ5047932.1"/>
    <property type="molecule type" value="Genomic_DNA"/>
</dbReference>
<accession>A0ABU8PZM0</accession>
<sequence length="94" mass="10430">MHQSTQQSSVEANIIHHFRSAGDQFSAEAAVMDAAIRDIMNHGENLTSSAMILHLIAAIENTSDEAQLDVLINALKVVVGYTPGEEERWAYFDW</sequence>
<name>A0ABU8PZM0_9GAMM</name>
<comment type="caution">
    <text evidence="1">The sequence shown here is derived from an EMBL/GenBank/DDBJ whole genome shotgun (WGS) entry which is preliminary data.</text>
</comment>
<dbReference type="RefSeq" id="WP_007885172.1">
    <property type="nucleotide sequence ID" value="NZ_JACAWY010000002.1"/>
</dbReference>
<evidence type="ECO:0000313" key="1">
    <source>
        <dbReference type="EMBL" id="MEJ5047932.1"/>
    </source>
</evidence>
<reference evidence="1 2" key="1">
    <citation type="submission" date="2023-12" db="EMBL/GenBank/DDBJ databases">
        <title>Gut-associated functions are favored during microbiome assembly across C. elegans life.</title>
        <authorList>
            <person name="Zimmermann J."/>
        </authorList>
    </citation>
    <scope>NUCLEOTIDE SEQUENCE [LARGE SCALE GENOMIC DNA]</scope>
    <source>
        <strain evidence="1 2">BIGb0393</strain>
    </source>
</reference>
<proteinExistence type="predicted"/>
<dbReference type="Gene3D" id="1.20.5.5260">
    <property type="match status" value="1"/>
</dbReference>
<evidence type="ECO:0000313" key="2">
    <source>
        <dbReference type="Proteomes" id="UP001362100"/>
    </source>
</evidence>
<protein>
    <submittedName>
        <fullName evidence="1">Biofilm development regulator YmgB/AriR family protein</fullName>
    </submittedName>
</protein>
<dbReference type="Pfam" id="PF10798">
    <property type="entry name" value="YmgB"/>
    <property type="match status" value="1"/>
</dbReference>
<dbReference type="InterPro" id="IPR024753">
    <property type="entry name" value="AriR"/>
</dbReference>
<dbReference type="Proteomes" id="UP001362100">
    <property type="component" value="Unassembled WGS sequence"/>
</dbReference>
<gene>
    <name evidence="1" type="ORF">WH298_22320</name>
</gene>
<keyword evidence="2" id="KW-1185">Reference proteome</keyword>